<protein>
    <submittedName>
        <fullName evidence="3">Heavy metal resistance protein CzcC</fullName>
    </submittedName>
</protein>
<evidence type="ECO:0000256" key="2">
    <source>
        <dbReference type="SAM" id="SignalP"/>
    </source>
</evidence>
<dbReference type="AlphaFoldDB" id="A0A7X3FZW9"/>
<organism evidence="3 4">
    <name type="scientific">Massilia cellulosiltytica</name>
    <dbReference type="NCBI Taxonomy" id="2683234"/>
    <lineage>
        <taxon>Bacteria</taxon>
        <taxon>Pseudomonadati</taxon>
        <taxon>Pseudomonadota</taxon>
        <taxon>Betaproteobacteria</taxon>
        <taxon>Burkholderiales</taxon>
        <taxon>Oxalobacteraceae</taxon>
        <taxon>Telluria group</taxon>
        <taxon>Massilia</taxon>
    </lineage>
</organism>
<keyword evidence="4" id="KW-1185">Reference proteome</keyword>
<evidence type="ECO:0000313" key="4">
    <source>
        <dbReference type="Proteomes" id="UP000443353"/>
    </source>
</evidence>
<dbReference type="InterPro" id="IPR003423">
    <property type="entry name" value="OMP_efflux"/>
</dbReference>
<dbReference type="PANTHER" id="PTHR30203:SF24">
    <property type="entry name" value="BLR4935 PROTEIN"/>
    <property type="match status" value="1"/>
</dbReference>
<name>A0A7X3FZW9_9BURK</name>
<dbReference type="SUPFAM" id="SSF56954">
    <property type="entry name" value="Outer membrane efflux proteins (OEP)"/>
    <property type="match status" value="1"/>
</dbReference>
<proteinExistence type="inferred from homology"/>
<reference evidence="3 4" key="1">
    <citation type="submission" date="2019-12" db="EMBL/GenBank/DDBJ databases">
        <authorList>
            <person name="Li C."/>
            <person name="Zhao J."/>
        </authorList>
    </citation>
    <scope>NUCLEOTIDE SEQUENCE [LARGE SCALE GENOMIC DNA]</scope>
    <source>
        <strain evidence="3 4">NEAU-DD11</strain>
    </source>
</reference>
<dbReference type="RefSeq" id="WP_160409293.1">
    <property type="nucleotide sequence ID" value="NZ_WSES01000004.1"/>
</dbReference>
<evidence type="ECO:0000256" key="1">
    <source>
        <dbReference type="ARBA" id="ARBA00007613"/>
    </source>
</evidence>
<gene>
    <name evidence="3" type="ORF">GPY61_14235</name>
</gene>
<dbReference type="GO" id="GO:0015562">
    <property type="term" value="F:efflux transmembrane transporter activity"/>
    <property type="evidence" value="ECO:0007669"/>
    <property type="project" value="InterPro"/>
</dbReference>
<feature type="signal peptide" evidence="2">
    <location>
        <begin position="1"/>
        <end position="37"/>
    </location>
</feature>
<comment type="caution">
    <text evidence="3">The sequence shown here is derived from an EMBL/GenBank/DDBJ whole genome shotgun (WGS) entry which is preliminary data.</text>
</comment>
<dbReference type="Gene3D" id="1.20.1600.10">
    <property type="entry name" value="Outer membrane efflux proteins (OEP)"/>
    <property type="match status" value="1"/>
</dbReference>
<evidence type="ECO:0000313" key="3">
    <source>
        <dbReference type="EMBL" id="MVW61089.1"/>
    </source>
</evidence>
<dbReference type="PANTHER" id="PTHR30203">
    <property type="entry name" value="OUTER MEMBRANE CATION EFFLUX PROTEIN"/>
    <property type="match status" value="1"/>
</dbReference>
<comment type="similarity">
    <text evidence="1">Belongs to the outer membrane factor (OMF) (TC 1.B.17) family.</text>
</comment>
<dbReference type="EMBL" id="WSES01000004">
    <property type="protein sequence ID" value="MVW61089.1"/>
    <property type="molecule type" value="Genomic_DNA"/>
</dbReference>
<dbReference type="InterPro" id="IPR010131">
    <property type="entry name" value="MdtP/NodT-like"/>
</dbReference>
<feature type="chain" id="PRO_5031010815" evidence="2">
    <location>
        <begin position="38"/>
        <end position="443"/>
    </location>
</feature>
<keyword evidence="2" id="KW-0732">Signal</keyword>
<dbReference type="Proteomes" id="UP000443353">
    <property type="component" value="Unassembled WGS sequence"/>
</dbReference>
<accession>A0A7X3FZW9</accession>
<dbReference type="Pfam" id="PF02321">
    <property type="entry name" value="OEP"/>
    <property type="match status" value="1"/>
</dbReference>
<sequence length="443" mass="48603">MSFLFFARRHGRIPLFSLTGCVAVWVTSLTLAAPALAADALSLAEAQRLAIERSRQITAQDAAVTASREMAVAAGQLPDPVLKIGVDNLPVSGPDRGSLTGDFMTMRRIGVMQEITRSDKRAFRAERYQREADKELAEKEKTTADVERGTATAWLDRYYAEAMASVVAAQRDQAQREREAADAAYRAGHGSQADVLAARAAVAQFDDRADDAVRKVRSAKITLARWIGDAADQPLSGQPAIDTIRLDPASLDTQLAHHPEIAVLNKQADVAATEVKLAEANKKSDWTVEVGYAQRGPGYSNMISFGVSVPLQWDQKNRQDRELAARLAIADQARAERDEMLRAHTAETRVMVAEWQTNRKRLVRYARELIPLAQERSEATLAAYRGGKATLVEVLAARRGELDVRLAELQLEADTATLWAQLNFLFPTSHGAMSAAAISRNMK</sequence>